<accession>A0A0F8YMU3</accession>
<dbReference type="AlphaFoldDB" id="A0A0F8YMU3"/>
<proteinExistence type="predicted"/>
<sequence>MVAYYNNKIYDYVSICQYCGQKVIRWGSCNGSKVVLNPNDLGMEGPHKYTCTGNNPYSPQWIKKLKKFLEENSKEEYDNNMFI</sequence>
<reference evidence="1" key="1">
    <citation type="journal article" date="2015" name="Nature">
        <title>Complex archaea that bridge the gap between prokaryotes and eukaryotes.</title>
        <authorList>
            <person name="Spang A."/>
            <person name="Saw J.H."/>
            <person name="Jorgensen S.L."/>
            <person name="Zaremba-Niedzwiedzka K."/>
            <person name="Martijn J."/>
            <person name="Lind A.E."/>
            <person name="van Eijk R."/>
            <person name="Schleper C."/>
            <person name="Guy L."/>
            <person name="Ettema T.J."/>
        </authorList>
    </citation>
    <scope>NUCLEOTIDE SEQUENCE</scope>
</reference>
<name>A0A0F8YMU3_9ZZZZ</name>
<gene>
    <name evidence="1" type="ORF">LCGC14_2800810</name>
</gene>
<evidence type="ECO:0000313" key="1">
    <source>
        <dbReference type="EMBL" id="KKK82697.1"/>
    </source>
</evidence>
<organism evidence="1">
    <name type="scientific">marine sediment metagenome</name>
    <dbReference type="NCBI Taxonomy" id="412755"/>
    <lineage>
        <taxon>unclassified sequences</taxon>
        <taxon>metagenomes</taxon>
        <taxon>ecological metagenomes</taxon>
    </lineage>
</organism>
<comment type="caution">
    <text evidence="1">The sequence shown here is derived from an EMBL/GenBank/DDBJ whole genome shotgun (WGS) entry which is preliminary data.</text>
</comment>
<protein>
    <submittedName>
        <fullName evidence="1">Uncharacterized protein</fullName>
    </submittedName>
</protein>
<dbReference type="EMBL" id="LAZR01052553">
    <property type="protein sequence ID" value="KKK82697.1"/>
    <property type="molecule type" value="Genomic_DNA"/>
</dbReference>